<gene>
    <name evidence="2" type="ORF">ERS132531_01386</name>
</gene>
<dbReference type="AlphaFoldDB" id="A0A0Z8WSV5"/>
<reference evidence="2 3" key="1">
    <citation type="submission" date="2016-02" db="EMBL/GenBank/DDBJ databases">
        <authorList>
            <consortium name="Pathogen Informatics"/>
        </authorList>
    </citation>
    <scope>NUCLEOTIDE SEQUENCE [LARGE SCALE GENOMIC DNA]</scope>
    <source>
        <strain evidence="2 3">SS993</strain>
    </source>
</reference>
<feature type="transmembrane region" description="Helical" evidence="1">
    <location>
        <begin position="31"/>
        <end position="58"/>
    </location>
</feature>
<accession>A0A0Z8WSV5</accession>
<feature type="transmembrane region" description="Helical" evidence="1">
    <location>
        <begin position="64"/>
        <end position="82"/>
    </location>
</feature>
<evidence type="ECO:0000256" key="1">
    <source>
        <dbReference type="SAM" id="Phobius"/>
    </source>
</evidence>
<dbReference type="Proteomes" id="UP000074903">
    <property type="component" value="Unassembled WGS sequence"/>
</dbReference>
<keyword evidence="1" id="KW-1133">Transmembrane helix</keyword>
<protein>
    <submittedName>
        <fullName evidence="2">Membrane protein</fullName>
    </submittedName>
</protein>
<dbReference type="EMBL" id="FILX01000026">
    <property type="protein sequence ID" value="CYX80002.1"/>
    <property type="molecule type" value="Genomic_DNA"/>
</dbReference>
<organism evidence="2 3">
    <name type="scientific">Streptococcus suis</name>
    <dbReference type="NCBI Taxonomy" id="1307"/>
    <lineage>
        <taxon>Bacteria</taxon>
        <taxon>Bacillati</taxon>
        <taxon>Bacillota</taxon>
        <taxon>Bacilli</taxon>
        <taxon>Lactobacillales</taxon>
        <taxon>Streptococcaceae</taxon>
        <taxon>Streptococcus</taxon>
    </lineage>
</organism>
<dbReference type="RefSeq" id="WP_044764823.1">
    <property type="nucleotide sequence ID" value="NZ_CEHB01000040.1"/>
</dbReference>
<keyword evidence="1" id="KW-0472">Membrane</keyword>
<evidence type="ECO:0000313" key="3">
    <source>
        <dbReference type="Proteomes" id="UP000074903"/>
    </source>
</evidence>
<evidence type="ECO:0000313" key="2">
    <source>
        <dbReference type="EMBL" id="CYX80002.1"/>
    </source>
</evidence>
<sequence length="107" mass="12594">MEFLGELLVEFLTGLADFDEKKHPPFGIRYWLGWLGLLINFLMLGLLTFVPIVFLLMFLDGKGWVNLILAILFIPILLFWLFKTLGFVKKMWQVTTYYKMISRNISD</sequence>
<keyword evidence="1" id="KW-0812">Transmembrane</keyword>
<name>A0A0Z8WSV5_STRSU</name>
<proteinExistence type="predicted"/>